<dbReference type="PANTHER" id="PTHR42781:SF4">
    <property type="entry name" value="SPERMIDINE_PUTRESCINE IMPORT ATP-BINDING PROTEIN POTA"/>
    <property type="match status" value="1"/>
</dbReference>
<evidence type="ECO:0000256" key="3">
    <source>
        <dbReference type="ARBA" id="ARBA00022840"/>
    </source>
</evidence>
<dbReference type="GO" id="GO:0005524">
    <property type="term" value="F:ATP binding"/>
    <property type="evidence" value="ECO:0007669"/>
    <property type="project" value="UniProtKB-KW"/>
</dbReference>
<dbReference type="GO" id="GO:0016887">
    <property type="term" value="F:ATP hydrolysis activity"/>
    <property type="evidence" value="ECO:0007669"/>
    <property type="project" value="InterPro"/>
</dbReference>
<keyword evidence="3 5" id="KW-0067">ATP-binding</keyword>
<evidence type="ECO:0000259" key="4">
    <source>
        <dbReference type="PROSITE" id="PS50893"/>
    </source>
</evidence>
<dbReference type="SUPFAM" id="SSF52540">
    <property type="entry name" value="P-loop containing nucleoside triphosphate hydrolases"/>
    <property type="match status" value="1"/>
</dbReference>
<feature type="domain" description="ABC transporter" evidence="4">
    <location>
        <begin position="2"/>
        <end position="237"/>
    </location>
</feature>
<dbReference type="InterPro" id="IPR003593">
    <property type="entry name" value="AAA+_ATPase"/>
</dbReference>
<proteinExistence type="predicted"/>
<dbReference type="PROSITE" id="PS00211">
    <property type="entry name" value="ABC_TRANSPORTER_1"/>
    <property type="match status" value="1"/>
</dbReference>
<accession>A0A396YUN4</accession>
<gene>
    <name evidence="5" type="ORF">DLM75_20775</name>
</gene>
<dbReference type="Gene3D" id="3.40.50.300">
    <property type="entry name" value="P-loop containing nucleotide triphosphate hydrolases"/>
    <property type="match status" value="1"/>
</dbReference>
<dbReference type="PROSITE" id="PS50893">
    <property type="entry name" value="ABC_TRANSPORTER_2"/>
    <property type="match status" value="1"/>
</dbReference>
<sequence>MSLEIKIQKTLRDGTRTFFLDLNFSFERDFLLIYGPSGAGKTLTLKTIAGLIRPDLGRISFHKDVFFDAGTKVDLPAQKRKIGYLPQGYSLFPHLSVRKNIEFPLKNGFPGRLKQDDQKRIEEILELFEIRNLSESYPKNLSGGQKQRVALARALVKRPDILLLDEPFAALNSELKDRMRKELKVIQKIHQIPVLIVSHDRNDASFFSGEMLTMENGSIFKKTNSLREKAIKGKKRV</sequence>
<dbReference type="SMART" id="SM00382">
    <property type="entry name" value="AAA"/>
    <property type="match status" value="1"/>
</dbReference>
<dbReference type="PANTHER" id="PTHR42781">
    <property type="entry name" value="SPERMIDINE/PUTRESCINE IMPORT ATP-BINDING PROTEIN POTA"/>
    <property type="match status" value="1"/>
</dbReference>
<reference evidence="6" key="1">
    <citation type="submission" date="2018-05" db="EMBL/GenBank/DDBJ databases">
        <title>Leptospira yasudae sp. nov. and Leptospira stimsonii sp. nov., two pathogenic species of the genus Leptospira isolated from environmental sources.</title>
        <authorList>
            <person name="Casanovas-Massana A."/>
            <person name="Hamond C."/>
            <person name="Santos L.A."/>
            <person name="Hacker K.P."/>
            <person name="Balassiano I."/>
            <person name="Medeiros M.A."/>
            <person name="Reis M.G."/>
            <person name="Ko A.I."/>
            <person name="Wunder E.A."/>
        </authorList>
    </citation>
    <scope>NUCLEOTIDE SEQUENCE [LARGE SCALE GENOMIC DNA]</scope>
    <source>
        <strain evidence="6">Yale</strain>
    </source>
</reference>
<dbReference type="InterPro" id="IPR017871">
    <property type="entry name" value="ABC_transporter-like_CS"/>
</dbReference>
<comment type="caution">
    <text evidence="5">The sequence shown here is derived from an EMBL/GenBank/DDBJ whole genome shotgun (WGS) entry which is preliminary data.</text>
</comment>
<dbReference type="InterPro" id="IPR050093">
    <property type="entry name" value="ABC_SmlMolc_Importer"/>
</dbReference>
<dbReference type="InterPro" id="IPR027417">
    <property type="entry name" value="P-loop_NTPase"/>
</dbReference>
<dbReference type="AlphaFoldDB" id="A0A396YUN4"/>
<name>A0A396YUN4_9LEPT</name>
<evidence type="ECO:0000313" key="5">
    <source>
        <dbReference type="EMBL" id="RHX85623.1"/>
    </source>
</evidence>
<dbReference type="Pfam" id="PF00005">
    <property type="entry name" value="ABC_tran"/>
    <property type="match status" value="1"/>
</dbReference>
<dbReference type="Proteomes" id="UP000265798">
    <property type="component" value="Unassembled WGS sequence"/>
</dbReference>
<evidence type="ECO:0000256" key="1">
    <source>
        <dbReference type="ARBA" id="ARBA00022448"/>
    </source>
</evidence>
<keyword evidence="2" id="KW-0547">Nucleotide-binding</keyword>
<organism evidence="5 6">
    <name type="scientific">Leptospira stimsonii</name>
    <dbReference type="NCBI Taxonomy" id="2202203"/>
    <lineage>
        <taxon>Bacteria</taxon>
        <taxon>Pseudomonadati</taxon>
        <taxon>Spirochaetota</taxon>
        <taxon>Spirochaetia</taxon>
        <taxon>Leptospirales</taxon>
        <taxon>Leptospiraceae</taxon>
        <taxon>Leptospira</taxon>
    </lineage>
</organism>
<dbReference type="InterPro" id="IPR003439">
    <property type="entry name" value="ABC_transporter-like_ATP-bd"/>
</dbReference>
<evidence type="ECO:0000256" key="2">
    <source>
        <dbReference type="ARBA" id="ARBA00022741"/>
    </source>
</evidence>
<dbReference type="OrthoDB" id="9802264at2"/>
<dbReference type="RefSeq" id="WP_118970416.1">
    <property type="nucleotide sequence ID" value="NZ_QHCT01000008.1"/>
</dbReference>
<dbReference type="EMBL" id="QHCT01000008">
    <property type="protein sequence ID" value="RHX85623.1"/>
    <property type="molecule type" value="Genomic_DNA"/>
</dbReference>
<evidence type="ECO:0000313" key="6">
    <source>
        <dbReference type="Proteomes" id="UP000265798"/>
    </source>
</evidence>
<keyword evidence="1" id="KW-0813">Transport</keyword>
<protein>
    <submittedName>
        <fullName evidence="5">ABC transporter ATP-binding protein</fullName>
    </submittedName>
</protein>